<evidence type="ECO:0000259" key="1">
    <source>
        <dbReference type="Pfam" id="PF01869"/>
    </source>
</evidence>
<gene>
    <name evidence="2" type="ORF">AB1207_23295</name>
</gene>
<dbReference type="EMBL" id="JBFNQN010000021">
    <property type="protein sequence ID" value="MEW9267678.1"/>
    <property type="molecule type" value="Genomic_DNA"/>
</dbReference>
<evidence type="ECO:0000313" key="2">
    <source>
        <dbReference type="EMBL" id="MEW9267678.1"/>
    </source>
</evidence>
<dbReference type="InterPro" id="IPR002731">
    <property type="entry name" value="ATPase_BadF"/>
</dbReference>
<dbReference type="RefSeq" id="WP_367641112.1">
    <property type="nucleotide sequence ID" value="NZ_JBFNQN010000021.1"/>
</dbReference>
<comment type="caution">
    <text evidence="2">The sequence shown here is derived from an EMBL/GenBank/DDBJ whole genome shotgun (WGS) entry which is preliminary data.</text>
</comment>
<proteinExistence type="predicted"/>
<keyword evidence="3" id="KW-1185">Reference proteome</keyword>
<accession>A0ABV3PDF7</accession>
<dbReference type="Gene3D" id="3.30.420.40">
    <property type="match status" value="2"/>
</dbReference>
<dbReference type="PANTHER" id="PTHR43190">
    <property type="entry name" value="N-ACETYL-D-GLUCOSAMINE KINASE"/>
    <property type="match status" value="1"/>
</dbReference>
<organism evidence="2 3">
    <name type="scientific">Kineococcus endophyticus</name>
    <dbReference type="NCBI Taxonomy" id="1181883"/>
    <lineage>
        <taxon>Bacteria</taxon>
        <taxon>Bacillati</taxon>
        <taxon>Actinomycetota</taxon>
        <taxon>Actinomycetes</taxon>
        <taxon>Kineosporiales</taxon>
        <taxon>Kineosporiaceae</taxon>
        <taxon>Kineococcus</taxon>
    </lineage>
</organism>
<dbReference type="Proteomes" id="UP001555826">
    <property type="component" value="Unassembled WGS sequence"/>
</dbReference>
<reference evidence="2 3" key="1">
    <citation type="submission" date="2024-07" db="EMBL/GenBank/DDBJ databases">
        <authorList>
            <person name="Thanompreechachai J."/>
            <person name="Duangmal K."/>
        </authorList>
    </citation>
    <scope>NUCLEOTIDE SEQUENCE [LARGE SCALE GENOMIC DNA]</scope>
    <source>
        <strain evidence="2 3">KCTC 19886</strain>
    </source>
</reference>
<evidence type="ECO:0000313" key="3">
    <source>
        <dbReference type="Proteomes" id="UP001555826"/>
    </source>
</evidence>
<dbReference type="CDD" id="cd24007">
    <property type="entry name" value="ASKHA_NBD_eukNAGK-like"/>
    <property type="match status" value="1"/>
</dbReference>
<dbReference type="InterPro" id="IPR052519">
    <property type="entry name" value="Euk-type_GlcNAc_Kinase"/>
</dbReference>
<feature type="domain" description="ATPase BadF/BadG/BcrA/BcrD type" evidence="1">
    <location>
        <begin position="13"/>
        <end position="311"/>
    </location>
</feature>
<protein>
    <submittedName>
        <fullName evidence="2">BadF/BadG/BcrA/BcrD ATPase family protein</fullName>
    </submittedName>
</protein>
<dbReference type="SUPFAM" id="SSF53067">
    <property type="entry name" value="Actin-like ATPase domain"/>
    <property type="match status" value="2"/>
</dbReference>
<dbReference type="InterPro" id="IPR043129">
    <property type="entry name" value="ATPase_NBD"/>
</dbReference>
<sequence length="343" mass="35058">MAAVSAAPAGVFLGVDGGGTKTALCVLTQEGSVLAELVAPSCYHLEGDGTTDVTRDVLSAAVTTVCELAGTAPGELTHAFFGLPAYGEVAADVPVLDALPADLLGHDRYAVDNDVVAGWAGSLGGIDGIGVVSGTGSIAYGRNGSRAARVGGWGEGFGDEGSGHWLGLRALQEFSRMSDGRRAPGPLLDVLREHLALSTDLELVDVVLNRWRRSRREVAALSRPLVEAARRGDAVAAGVLEEAAAELVDLVVAVRARAGFPDDAVVPVSRSGGVLAVPEVAEGFARRLSALGGYDVRSPRFEPSRGAALLAARLAGRPLSEDSLARVEATVAVVVDATGGVAH</sequence>
<dbReference type="PANTHER" id="PTHR43190:SF3">
    <property type="entry name" value="N-ACETYL-D-GLUCOSAMINE KINASE"/>
    <property type="match status" value="1"/>
</dbReference>
<name>A0ABV3PDF7_9ACTN</name>
<dbReference type="Pfam" id="PF01869">
    <property type="entry name" value="BcrAD_BadFG"/>
    <property type="match status" value="1"/>
</dbReference>